<evidence type="ECO:0000256" key="8">
    <source>
        <dbReference type="ARBA" id="ARBA00031306"/>
    </source>
</evidence>
<feature type="binding site" evidence="11">
    <location>
        <position position="300"/>
    </location>
    <ligand>
        <name>Mg(2+)</name>
        <dbReference type="ChEBI" id="CHEBI:18420"/>
    </ligand>
</feature>
<sequence length="336" mass="36256">MTSLINRRRFIGISCAATGLSLLPFHAGATAQRDTLIWQGFALGAPAKIILHHPDKKVAEALLRQVRAEIARLEGIFSLYRPDSELASLNRSGGLAMPSPELVELLEKCRGFWEKSGGLFDPTVQPLWACLARHFSAEYAAASGPSAQELQQAQSLIGFDAVRFSKDRIVFARPQMAMTLNGVAQGYITDLITQLLASHGITNTLINLGEYRTLANHPDGHPWQIGIADLETDPQPDEMLELSGNALATSGSAGFRFDAAGRFNHLLNPKAASENNLSASLYQRVTVIAPDAASADAWATAFSLMDENRISTALKNLPATSVHLKTAGGTLRKINT</sequence>
<keyword evidence="7 10" id="KW-0460">Magnesium</keyword>
<comment type="similarity">
    <text evidence="10">Belongs to the ApbE family.</text>
</comment>
<dbReference type="OrthoDB" id="9778595at2"/>
<gene>
    <name evidence="12" type="ORF">DFR47_103395</name>
</gene>
<keyword evidence="5 10" id="KW-0479">Metal-binding</keyword>
<dbReference type="EC" id="2.7.1.180" evidence="1 10"/>
<dbReference type="GO" id="GO:0046872">
    <property type="term" value="F:metal ion binding"/>
    <property type="evidence" value="ECO:0007669"/>
    <property type="project" value="UniProtKB-UniRule"/>
</dbReference>
<dbReference type="GO" id="GO:0016740">
    <property type="term" value="F:transferase activity"/>
    <property type="evidence" value="ECO:0007669"/>
    <property type="project" value="UniProtKB-UniRule"/>
</dbReference>
<organism evidence="12 13">
    <name type="scientific">Pseudochrobactrum asaccharolyticum</name>
    <dbReference type="NCBI Taxonomy" id="354351"/>
    <lineage>
        <taxon>Bacteria</taxon>
        <taxon>Pseudomonadati</taxon>
        <taxon>Pseudomonadota</taxon>
        <taxon>Alphaproteobacteria</taxon>
        <taxon>Hyphomicrobiales</taxon>
        <taxon>Brucellaceae</taxon>
        <taxon>Pseudochrobactrum</taxon>
    </lineage>
</organism>
<dbReference type="PIRSF" id="PIRSF006268">
    <property type="entry name" value="ApbE"/>
    <property type="match status" value="1"/>
</dbReference>
<feature type="binding site" evidence="11">
    <location>
        <position position="296"/>
    </location>
    <ligand>
        <name>Mg(2+)</name>
        <dbReference type="ChEBI" id="CHEBI:18420"/>
    </ligand>
</feature>
<keyword evidence="6 10" id="KW-0274">FAD</keyword>
<dbReference type="Gene3D" id="3.10.520.10">
    <property type="entry name" value="ApbE-like domains"/>
    <property type="match status" value="1"/>
</dbReference>
<evidence type="ECO:0000256" key="11">
    <source>
        <dbReference type="PIRSR" id="PIRSR006268-2"/>
    </source>
</evidence>
<feature type="binding site" evidence="11">
    <location>
        <position position="182"/>
    </location>
    <ligand>
        <name>Mg(2+)</name>
        <dbReference type="ChEBI" id="CHEBI:18420"/>
    </ligand>
</feature>
<dbReference type="InterPro" id="IPR003374">
    <property type="entry name" value="ApbE-like_sf"/>
</dbReference>
<keyword evidence="12" id="KW-0449">Lipoprotein</keyword>
<evidence type="ECO:0000256" key="10">
    <source>
        <dbReference type="PIRNR" id="PIRNR006268"/>
    </source>
</evidence>
<keyword evidence="3 10" id="KW-0285">Flavoprotein</keyword>
<comment type="cofactor">
    <cofactor evidence="11">
        <name>Mg(2+)</name>
        <dbReference type="ChEBI" id="CHEBI:18420"/>
    </cofactor>
    <cofactor evidence="11">
        <name>Mn(2+)</name>
        <dbReference type="ChEBI" id="CHEBI:29035"/>
    </cofactor>
    <text evidence="11">Magnesium. Can also use manganese.</text>
</comment>
<keyword evidence="4 10" id="KW-0808">Transferase</keyword>
<comment type="caution">
    <text evidence="12">The sequence shown here is derived from an EMBL/GenBank/DDBJ whole genome shotgun (WGS) entry which is preliminary data.</text>
</comment>
<evidence type="ECO:0000256" key="4">
    <source>
        <dbReference type="ARBA" id="ARBA00022679"/>
    </source>
</evidence>
<reference evidence="12 13" key="1">
    <citation type="submission" date="2018-06" db="EMBL/GenBank/DDBJ databases">
        <title>Genomic Encyclopedia of Type Strains, Phase IV (KMG-IV): sequencing the most valuable type-strain genomes for metagenomic binning, comparative biology and taxonomic classification.</title>
        <authorList>
            <person name="Goeker M."/>
        </authorList>
    </citation>
    <scope>NUCLEOTIDE SEQUENCE [LARGE SCALE GENOMIC DNA]</scope>
    <source>
        <strain evidence="12 13">DSM 25619</strain>
    </source>
</reference>
<dbReference type="PROSITE" id="PS51318">
    <property type="entry name" value="TAT"/>
    <property type="match status" value="1"/>
</dbReference>
<evidence type="ECO:0000256" key="2">
    <source>
        <dbReference type="ARBA" id="ARBA00016337"/>
    </source>
</evidence>
<evidence type="ECO:0000256" key="7">
    <source>
        <dbReference type="ARBA" id="ARBA00022842"/>
    </source>
</evidence>
<dbReference type="InterPro" id="IPR024932">
    <property type="entry name" value="ApbE"/>
</dbReference>
<dbReference type="PANTHER" id="PTHR30040">
    <property type="entry name" value="THIAMINE BIOSYNTHESIS LIPOPROTEIN APBE"/>
    <property type="match status" value="1"/>
</dbReference>
<comment type="catalytic activity">
    <reaction evidence="9 10">
        <text>L-threonyl-[protein] + FAD = FMN-L-threonyl-[protein] + AMP + H(+)</text>
        <dbReference type="Rhea" id="RHEA:36847"/>
        <dbReference type="Rhea" id="RHEA-COMP:11060"/>
        <dbReference type="Rhea" id="RHEA-COMP:11061"/>
        <dbReference type="ChEBI" id="CHEBI:15378"/>
        <dbReference type="ChEBI" id="CHEBI:30013"/>
        <dbReference type="ChEBI" id="CHEBI:57692"/>
        <dbReference type="ChEBI" id="CHEBI:74257"/>
        <dbReference type="ChEBI" id="CHEBI:456215"/>
        <dbReference type="EC" id="2.7.1.180"/>
    </reaction>
</comment>
<evidence type="ECO:0000256" key="6">
    <source>
        <dbReference type="ARBA" id="ARBA00022827"/>
    </source>
</evidence>
<dbReference type="SUPFAM" id="SSF143631">
    <property type="entry name" value="ApbE-like"/>
    <property type="match status" value="1"/>
</dbReference>
<dbReference type="AlphaFoldDB" id="A0A366E0D6"/>
<proteinExistence type="inferred from homology"/>
<evidence type="ECO:0000256" key="5">
    <source>
        <dbReference type="ARBA" id="ARBA00022723"/>
    </source>
</evidence>
<dbReference type="Proteomes" id="UP000252893">
    <property type="component" value="Unassembled WGS sequence"/>
</dbReference>
<evidence type="ECO:0000256" key="9">
    <source>
        <dbReference type="ARBA" id="ARBA00048540"/>
    </source>
</evidence>
<dbReference type="Pfam" id="PF02424">
    <property type="entry name" value="ApbE"/>
    <property type="match status" value="1"/>
</dbReference>
<protein>
    <recommendedName>
        <fullName evidence="2 10">FAD:protein FMN transferase</fullName>
        <ecNumber evidence="1 10">2.7.1.180</ecNumber>
    </recommendedName>
    <alternativeName>
        <fullName evidence="8 10">Flavin transferase</fullName>
    </alternativeName>
</protein>
<name>A0A366E0D6_9HYPH</name>
<evidence type="ECO:0000256" key="3">
    <source>
        <dbReference type="ARBA" id="ARBA00022630"/>
    </source>
</evidence>
<dbReference type="PANTHER" id="PTHR30040:SF2">
    <property type="entry name" value="FAD:PROTEIN FMN TRANSFERASE"/>
    <property type="match status" value="1"/>
</dbReference>
<keyword evidence="13" id="KW-1185">Reference proteome</keyword>
<evidence type="ECO:0000313" key="13">
    <source>
        <dbReference type="Proteomes" id="UP000252893"/>
    </source>
</evidence>
<dbReference type="RefSeq" id="WP_113944344.1">
    <property type="nucleotide sequence ID" value="NZ_JBHEEG010000004.1"/>
</dbReference>
<dbReference type="EMBL" id="QNRH01000003">
    <property type="protein sequence ID" value="RBO95831.1"/>
    <property type="molecule type" value="Genomic_DNA"/>
</dbReference>
<accession>A0A366E0D6</accession>
<evidence type="ECO:0000256" key="1">
    <source>
        <dbReference type="ARBA" id="ARBA00011955"/>
    </source>
</evidence>
<evidence type="ECO:0000313" key="12">
    <source>
        <dbReference type="EMBL" id="RBO95831.1"/>
    </source>
</evidence>
<dbReference type="InterPro" id="IPR006311">
    <property type="entry name" value="TAT_signal"/>
</dbReference>